<evidence type="ECO:0000313" key="4">
    <source>
        <dbReference type="Proteomes" id="UP000468581"/>
    </source>
</evidence>
<name>A0A6P0URX8_9FLAO</name>
<dbReference type="SUPFAM" id="SSF50249">
    <property type="entry name" value="Nucleic acid-binding proteins"/>
    <property type="match status" value="1"/>
</dbReference>
<dbReference type="GO" id="GO:0005829">
    <property type="term" value="C:cytosol"/>
    <property type="evidence" value="ECO:0007669"/>
    <property type="project" value="UniProtKB-ARBA"/>
</dbReference>
<dbReference type="RefSeq" id="WP_163606682.1">
    <property type="nucleotide sequence ID" value="NZ_JAABOO010000002.1"/>
</dbReference>
<sequence>MAKSQQSFGKKEREKKRQKKREEKQLKKEQRKANPKSSLDDMIAYVDEYGFATDTPPDLSNKEEIDPSTIQLGVPKREEEEEDPVKKGKVAFFNDSKGYGFIQEQETGEKYFVHINGTLEDIRENDKVSFELEQGKKGLNAVRVKKI</sequence>
<organism evidence="3 4">
    <name type="scientific">Leptobacterium flavescens</name>
    <dbReference type="NCBI Taxonomy" id="472055"/>
    <lineage>
        <taxon>Bacteria</taxon>
        <taxon>Pseudomonadati</taxon>
        <taxon>Bacteroidota</taxon>
        <taxon>Flavobacteriia</taxon>
        <taxon>Flavobacteriales</taxon>
        <taxon>Flavobacteriaceae</taxon>
        <taxon>Leptobacterium</taxon>
    </lineage>
</organism>
<keyword evidence="4" id="KW-1185">Reference proteome</keyword>
<dbReference type="GO" id="GO:0003676">
    <property type="term" value="F:nucleic acid binding"/>
    <property type="evidence" value="ECO:0007669"/>
    <property type="project" value="InterPro"/>
</dbReference>
<proteinExistence type="predicted"/>
<feature type="region of interest" description="Disordered" evidence="1">
    <location>
        <begin position="1"/>
        <end position="86"/>
    </location>
</feature>
<feature type="domain" description="CSD" evidence="2">
    <location>
        <begin position="85"/>
        <end position="146"/>
    </location>
</feature>
<dbReference type="AlphaFoldDB" id="A0A6P0URX8"/>
<dbReference type="Pfam" id="PF00313">
    <property type="entry name" value="CSD"/>
    <property type="match status" value="1"/>
</dbReference>
<dbReference type="InterPro" id="IPR002059">
    <property type="entry name" value="CSP_DNA-bd"/>
</dbReference>
<dbReference type="CDD" id="cd04458">
    <property type="entry name" value="CSP_CDS"/>
    <property type="match status" value="1"/>
</dbReference>
<dbReference type="SMART" id="SM00357">
    <property type="entry name" value="CSP"/>
    <property type="match status" value="1"/>
</dbReference>
<dbReference type="PROSITE" id="PS51857">
    <property type="entry name" value="CSD_2"/>
    <property type="match status" value="1"/>
</dbReference>
<dbReference type="InterPro" id="IPR050181">
    <property type="entry name" value="Cold_shock_domain"/>
</dbReference>
<gene>
    <name evidence="3" type="ORF">GWK08_09255</name>
</gene>
<dbReference type="InterPro" id="IPR011129">
    <property type="entry name" value="CSD"/>
</dbReference>
<dbReference type="EMBL" id="JAABOO010000002">
    <property type="protein sequence ID" value="NER13623.1"/>
    <property type="molecule type" value="Genomic_DNA"/>
</dbReference>
<comment type="caution">
    <text evidence="3">The sequence shown here is derived from an EMBL/GenBank/DDBJ whole genome shotgun (WGS) entry which is preliminary data.</text>
</comment>
<reference evidence="3 4" key="1">
    <citation type="submission" date="2020-01" db="EMBL/GenBank/DDBJ databases">
        <title>Leptobacterium flavescens.</title>
        <authorList>
            <person name="Wang G."/>
        </authorList>
    </citation>
    <scope>NUCLEOTIDE SEQUENCE [LARGE SCALE GENOMIC DNA]</scope>
    <source>
        <strain evidence="3 4">KCTC 22160</strain>
    </source>
</reference>
<dbReference type="PRINTS" id="PR00050">
    <property type="entry name" value="COLDSHOCK"/>
</dbReference>
<evidence type="ECO:0000259" key="2">
    <source>
        <dbReference type="PROSITE" id="PS51857"/>
    </source>
</evidence>
<accession>A0A6P0URX8</accession>
<dbReference type="Gene3D" id="2.40.50.140">
    <property type="entry name" value="Nucleic acid-binding proteins"/>
    <property type="match status" value="1"/>
</dbReference>
<evidence type="ECO:0000313" key="3">
    <source>
        <dbReference type="EMBL" id="NER13623.1"/>
    </source>
</evidence>
<dbReference type="Proteomes" id="UP000468581">
    <property type="component" value="Unassembled WGS sequence"/>
</dbReference>
<feature type="compositionally biased region" description="Basic and acidic residues" evidence="1">
    <location>
        <begin position="20"/>
        <end position="32"/>
    </location>
</feature>
<evidence type="ECO:0000256" key="1">
    <source>
        <dbReference type="SAM" id="MobiDB-lite"/>
    </source>
</evidence>
<dbReference type="InterPro" id="IPR012340">
    <property type="entry name" value="NA-bd_OB-fold"/>
</dbReference>
<protein>
    <submittedName>
        <fullName evidence="3">Cold shock domain-containing protein</fullName>
    </submittedName>
</protein>
<dbReference type="PANTHER" id="PTHR11544">
    <property type="entry name" value="COLD SHOCK DOMAIN CONTAINING PROTEINS"/>
    <property type="match status" value="1"/>
</dbReference>